<dbReference type="Pfam" id="PF11904">
    <property type="entry name" value="ANKRD13_C"/>
    <property type="match status" value="2"/>
</dbReference>
<dbReference type="InterPro" id="IPR002110">
    <property type="entry name" value="Ankyrin_rpt"/>
</dbReference>
<dbReference type="Pfam" id="PF12796">
    <property type="entry name" value="Ank_2"/>
    <property type="match status" value="1"/>
</dbReference>
<dbReference type="GO" id="GO:0005886">
    <property type="term" value="C:plasma membrane"/>
    <property type="evidence" value="ECO:0007669"/>
    <property type="project" value="UniProtKB-SubCell"/>
</dbReference>
<organism evidence="11 12">
    <name type="scientific">Ladona fulva</name>
    <name type="common">Scarce chaser dragonfly</name>
    <name type="synonym">Libellula fulva</name>
    <dbReference type="NCBI Taxonomy" id="123851"/>
    <lineage>
        <taxon>Eukaryota</taxon>
        <taxon>Metazoa</taxon>
        <taxon>Ecdysozoa</taxon>
        <taxon>Arthropoda</taxon>
        <taxon>Hexapoda</taxon>
        <taxon>Insecta</taxon>
        <taxon>Pterygota</taxon>
        <taxon>Palaeoptera</taxon>
        <taxon>Odonata</taxon>
        <taxon>Epiprocta</taxon>
        <taxon>Anisoptera</taxon>
        <taxon>Libelluloidea</taxon>
        <taxon>Libellulidae</taxon>
        <taxon>Ladona</taxon>
    </lineage>
</organism>
<keyword evidence="4" id="KW-0677">Repeat</keyword>
<evidence type="ECO:0000256" key="6">
    <source>
        <dbReference type="ARBA" id="ARBA00023136"/>
    </source>
</evidence>
<dbReference type="Gene3D" id="1.25.40.20">
    <property type="entry name" value="Ankyrin repeat-containing domain"/>
    <property type="match status" value="1"/>
</dbReference>
<evidence type="ECO:0000256" key="5">
    <source>
        <dbReference type="ARBA" id="ARBA00022753"/>
    </source>
</evidence>
<proteinExistence type="predicted"/>
<dbReference type="InterPro" id="IPR055285">
    <property type="entry name" value="ANKRD13_C"/>
</dbReference>
<dbReference type="InterPro" id="IPR003903">
    <property type="entry name" value="UIM_dom"/>
</dbReference>
<evidence type="ECO:0000256" key="9">
    <source>
        <dbReference type="SAM" id="MobiDB-lite"/>
    </source>
</evidence>
<dbReference type="FunFam" id="1.25.40.20:FF:000057">
    <property type="entry name" value="Ankyrin repeat domain-containing protein 13B"/>
    <property type="match status" value="1"/>
</dbReference>
<dbReference type="Gene3D" id="6.10.140.100">
    <property type="match status" value="1"/>
</dbReference>
<comment type="subcellular location">
    <subcellularLocation>
        <location evidence="1">Cell membrane</location>
    </subcellularLocation>
    <subcellularLocation>
        <location evidence="2">Late endosome</location>
    </subcellularLocation>
</comment>
<evidence type="ECO:0000256" key="1">
    <source>
        <dbReference type="ARBA" id="ARBA00004236"/>
    </source>
</evidence>
<accession>A0A8K0KDQ9</accession>
<dbReference type="OrthoDB" id="1585644at2759"/>
<comment type="function">
    <text evidence="7">Ubiquitin-binding protein that specifically recognizes and binds 'Lys-63'-linked ubiquitin. Does not bind 'Lys-48'-linked ubiquitin. Positively regulates the internalization of ligand-activated EGFR by binding to the Ub moiety of ubiquitinated EGFR at the cell membrane.</text>
</comment>
<sequence length="702" mass="79830">MHNNPCSRNSYCRISRAELEMSTIESIKANYPLHWLVWNNNYEELDKELSKNELEKEKRDPRGRTPLMLAVTLGHLESARVMLQHLTNVNTENREGWTVVQEAVATGDPELLQLVLERRDYQRYSSRIGGIPELLQKLKEAPDFYVEMKWEFTSWVPLVSRMCPSDTYKVYKQGSNVRIDTTLLGFDQTNWQRGNKSYIFKGQLCKRVLSILTAITAPTVVRCDRSYIFKLQPGRTGDSAMMMEVDHETHQVYVDQMHMASPEDLHCLQPSERAISARLTTPIVTTYIDTDKISFERNKSGIWGWRSDKTEIINGHDCKVFGASNVELVTKTRTEHLTETDKVKARSPRTPLQSFLGIAEVEEKQAVPESNNEEYFSVGNPCNISPEEYFSDIDLNGRDIGRPKEINTKIQKFKATLWLAEDYPLSLQEQIMPIVDLMAISSTHFAKLKDFIQMQLPSGFPVKIEIPIFHVLNARITFGNIFGMDEEIPGVLRVNEEDRITCVVDDCCFVAPPSYSKMGADTRKQFSIEDEDELLQFAIQQSLIEAGSEGDEVDIWEALRAQRPSRPTTPNIQAEEERELQRAIQASLAIYQRAMDSCATSSSYLADSATFPRLDHEQDDHKIGHQLISSASTTCGAMNSSSAISPPSPLPLLSGQGRVSSPDHDLEAALALSVREREEEEHRRCEEEEMLQRVLQLSLIDK</sequence>
<keyword evidence="12" id="KW-1185">Reference proteome</keyword>
<evidence type="ECO:0000313" key="12">
    <source>
        <dbReference type="Proteomes" id="UP000792457"/>
    </source>
</evidence>
<feature type="repeat" description="ANK" evidence="8">
    <location>
        <begin position="62"/>
        <end position="94"/>
    </location>
</feature>
<dbReference type="EMBL" id="KZ308686">
    <property type="protein sequence ID" value="KAG8233087.1"/>
    <property type="molecule type" value="Genomic_DNA"/>
</dbReference>
<reference evidence="11" key="1">
    <citation type="submission" date="2013-04" db="EMBL/GenBank/DDBJ databases">
        <authorList>
            <person name="Qu J."/>
            <person name="Murali S.C."/>
            <person name="Bandaranaike D."/>
            <person name="Bellair M."/>
            <person name="Blankenburg K."/>
            <person name="Chao H."/>
            <person name="Dinh H."/>
            <person name="Doddapaneni H."/>
            <person name="Downs B."/>
            <person name="Dugan-Rocha S."/>
            <person name="Elkadiri S."/>
            <person name="Gnanaolivu R.D."/>
            <person name="Hernandez B."/>
            <person name="Javaid M."/>
            <person name="Jayaseelan J.C."/>
            <person name="Lee S."/>
            <person name="Li M."/>
            <person name="Ming W."/>
            <person name="Munidasa M."/>
            <person name="Muniz J."/>
            <person name="Nguyen L."/>
            <person name="Ongeri F."/>
            <person name="Osuji N."/>
            <person name="Pu L.-L."/>
            <person name="Puazo M."/>
            <person name="Qu C."/>
            <person name="Quiroz J."/>
            <person name="Raj R."/>
            <person name="Weissenberger G."/>
            <person name="Xin Y."/>
            <person name="Zou X."/>
            <person name="Han Y."/>
            <person name="Richards S."/>
            <person name="Worley K."/>
            <person name="Muzny D."/>
            <person name="Gibbs R."/>
        </authorList>
    </citation>
    <scope>NUCLEOTIDE SEQUENCE</scope>
    <source>
        <strain evidence="11">Sampled in the wild</strain>
    </source>
</reference>
<feature type="domain" description="Ankyrin repeat" evidence="10">
    <location>
        <begin position="178"/>
        <end position="203"/>
    </location>
</feature>
<keyword evidence="8" id="KW-0040">ANK repeat</keyword>
<evidence type="ECO:0000256" key="2">
    <source>
        <dbReference type="ARBA" id="ARBA00004603"/>
    </source>
</evidence>
<dbReference type="GO" id="GO:0140036">
    <property type="term" value="F:ubiquitin-modified protein reader activity"/>
    <property type="evidence" value="ECO:0007669"/>
    <property type="project" value="UniProtKB-ARBA"/>
</dbReference>
<keyword evidence="5" id="KW-0967">Endosome</keyword>
<dbReference type="GO" id="GO:0002091">
    <property type="term" value="P:negative regulation of receptor internalization"/>
    <property type="evidence" value="ECO:0007669"/>
    <property type="project" value="UniProtKB-ARBA"/>
</dbReference>
<dbReference type="InterPro" id="IPR021832">
    <property type="entry name" value="ANKRD13"/>
</dbReference>
<dbReference type="PANTHER" id="PTHR12447">
    <property type="entry name" value="ANKYRIN REPEAT DOMAIN-CONTAINING PROTEIN 13"/>
    <property type="match status" value="1"/>
</dbReference>
<keyword evidence="6" id="KW-0472">Membrane</keyword>
<comment type="caution">
    <text evidence="11">The sequence shown here is derived from an EMBL/GenBank/DDBJ whole genome shotgun (WGS) entry which is preliminary data.</text>
</comment>
<dbReference type="PROSITE" id="PS50088">
    <property type="entry name" value="ANK_REPEAT"/>
    <property type="match status" value="1"/>
</dbReference>
<evidence type="ECO:0000256" key="7">
    <source>
        <dbReference type="ARBA" id="ARBA00024956"/>
    </source>
</evidence>
<protein>
    <recommendedName>
        <fullName evidence="10">Ankyrin repeat domain-containing protein</fullName>
    </recommendedName>
</protein>
<dbReference type="PROSITE" id="PS50297">
    <property type="entry name" value="ANK_REP_REGION"/>
    <property type="match status" value="1"/>
</dbReference>
<reference evidence="11" key="2">
    <citation type="submission" date="2017-10" db="EMBL/GenBank/DDBJ databases">
        <title>Ladona fulva Genome sequencing and assembly.</title>
        <authorList>
            <person name="Murali S."/>
            <person name="Richards S."/>
            <person name="Bandaranaike D."/>
            <person name="Bellair M."/>
            <person name="Blankenburg K."/>
            <person name="Chao H."/>
            <person name="Dinh H."/>
            <person name="Doddapaneni H."/>
            <person name="Dugan-Rocha S."/>
            <person name="Elkadiri S."/>
            <person name="Gnanaolivu R."/>
            <person name="Hernandez B."/>
            <person name="Skinner E."/>
            <person name="Javaid M."/>
            <person name="Lee S."/>
            <person name="Li M."/>
            <person name="Ming W."/>
            <person name="Munidasa M."/>
            <person name="Muniz J."/>
            <person name="Nguyen L."/>
            <person name="Hughes D."/>
            <person name="Osuji N."/>
            <person name="Pu L.-L."/>
            <person name="Puazo M."/>
            <person name="Qu C."/>
            <person name="Quiroz J."/>
            <person name="Raj R."/>
            <person name="Weissenberger G."/>
            <person name="Xin Y."/>
            <person name="Zou X."/>
            <person name="Han Y."/>
            <person name="Worley K."/>
            <person name="Muzny D."/>
            <person name="Gibbs R."/>
        </authorList>
    </citation>
    <scope>NUCLEOTIDE SEQUENCE</scope>
    <source>
        <strain evidence="11">Sampled in the wild</strain>
    </source>
</reference>
<name>A0A8K0KDQ9_LADFU</name>
<dbReference type="GO" id="GO:0005770">
    <property type="term" value="C:late endosome"/>
    <property type="evidence" value="ECO:0007669"/>
    <property type="project" value="UniProtKB-SubCell"/>
</dbReference>
<evidence type="ECO:0000256" key="4">
    <source>
        <dbReference type="ARBA" id="ARBA00022737"/>
    </source>
</evidence>
<dbReference type="PROSITE" id="PS50330">
    <property type="entry name" value="UIM"/>
    <property type="match status" value="2"/>
</dbReference>
<dbReference type="SMART" id="SM00248">
    <property type="entry name" value="ANK"/>
    <property type="match status" value="2"/>
</dbReference>
<gene>
    <name evidence="11" type="ORF">J437_LFUL013087</name>
</gene>
<evidence type="ECO:0000256" key="8">
    <source>
        <dbReference type="PROSITE-ProRule" id="PRU00023"/>
    </source>
</evidence>
<dbReference type="Pfam" id="PF02809">
    <property type="entry name" value="UIM"/>
    <property type="match status" value="4"/>
</dbReference>
<dbReference type="Proteomes" id="UP000792457">
    <property type="component" value="Unassembled WGS sequence"/>
</dbReference>
<feature type="domain" description="Ankyrin repeat" evidence="10">
    <location>
        <begin position="218"/>
        <end position="516"/>
    </location>
</feature>
<feature type="region of interest" description="Disordered" evidence="9">
    <location>
        <begin position="638"/>
        <end position="661"/>
    </location>
</feature>
<evidence type="ECO:0000259" key="10">
    <source>
        <dbReference type="Pfam" id="PF11904"/>
    </source>
</evidence>
<dbReference type="AlphaFoldDB" id="A0A8K0KDQ9"/>
<dbReference type="PANTHER" id="PTHR12447:SF31">
    <property type="entry name" value="LD31969P"/>
    <property type="match status" value="1"/>
</dbReference>
<dbReference type="SUPFAM" id="SSF48403">
    <property type="entry name" value="Ankyrin repeat"/>
    <property type="match status" value="1"/>
</dbReference>
<dbReference type="SMART" id="SM00726">
    <property type="entry name" value="UIM"/>
    <property type="match status" value="4"/>
</dbReference>
<dbReference type="InterPro" id="IPR036770">
    <property type="entry name" value="Ankyrin_rpt-contain_sf"/>
</dbReference>
<evidence type="ECO:0000256" key="3">
    <source>
        <dbReference type="ARBA" id="ARBA00022475"/>
    </source>
</evidence>
<evidence type="ECO:0000313" key="11">
    <source>
        <dbReference type="EMBL" id="KAG8233087.1"/>
    </source>
</evidence>
<keyword evidence="3" id="KW-1003">Cell membrane</keyword>